<comment type="catalytic activity">
    <reaction evidence="1">
        <text>ATP + protein L-histidine = ADP + protein N-phospho-L-histidine.</text>
        <dbReference type="EC" id="2.7.13.3"/>
    </reaction>
</comment>
<dbReference type="PANTHER" id="PTHR43047:SF63">
    <property type="entry name" value="HISTIDINE KINASE"/>
    <property type="match status" value="1"/>
</dbReference>
<accession>A0A1Y6CPP8</accession>
<dbReference type="Proteomes" id="UP000192917">
    <property type="component" value="Unassembled WGS sequence"/>
</dbReference>
<feature type="transmembrane region" description="Helical" evidence="8">
    <location>
        <begin position="21"/>
        <end position="46"/>
    </location>
</feature>
<evidence type="ECO:0000256" key="7">
    <source>
        <dbReference type="SAM" id="Coils"/>
    </source>
</evidence>
<dbReference type="SUPFAM" id="SSF47384">
    <property type="entry name" value="Homodimeric domain of signal transducing histidine kinase"/>
    <property type="match status" value="1"/>
</dbReference>
<evidence type="ECO:0000256" key="6">
    <source>
        <dbReference type="ARBA" id="ARBA00022777"/>
    </source>
</evidence>
<evidence type="ECO:0000259" key="9">
    <source>
        <dbReference type="PROSITE" id="PS50109"/>
    </source>
</evidence>
<evidence type="ECO:0000256" key="2">
    <source>
        <dbReference type="ARBA" id="ARBA00004370"/>
    </source>
</evidence>
<dbReference type="EC" id="2.7.13.3" evidence="3"/>
<evidence type="ECO:0000256" key="1">
    <source>
        <dbReference type="ARBA" id="ARBA00000085"/>
    </source>
</evidence>
<feature type="coiled-coil region" evidence="7">
    <location>
        <begin position="216"/>
        <end position="268"/>
    </location>
</feature>
<dbReference type="EMBL" id="FWZX01000040">
    <property type="protein sequence ID" value="SMF79798.1"/>
    <property type="molecule type" value="Genomic_DNA"/>
</dbReference>
<evidence type="ECO:0000313" key="12">
    <source>
        <dbReference type="Proteomes" id="UP000192917"/>
    </source>
</evidence>
<dbReference type="PROSITE" id="PS50109">
    <property type="entry name" value="HIS_KIN"/>
    <property type="match status" value="1"/>
</dbReference>
<dbReference type="Gene3D" id="1.10.287.130">
    <property type="match status" value="1"/>
</dbReference>
<evidence type="ECO:0000259" key="10">
    <source>
        <dbReference type="PROSITE" id="PS50885"/>
    </source>
</evidence>
<dbReference type="InterPro" id="IPR036890">
    <property type="entry name" value="HATPase_C_sf"/>
</dbReference>
<evidence type="ECO:0000313" key="11">
    <source>
        <dbReference type="EMBL" id="SMF79798.1"/>
    </source>
</evidence>
<dbReference type="InterPro" id="IPR036097">
    <property type="entry name" value="HisK_dim/P_sf"/>
</dbReference>
<feature type="domain" description="HAMP" evidence="10">
    <location>
        <begin position="180"/>
        <end position="235"/>
    </location>
</feature>
<dbReference type="Gene3D" id="6.10.340.10">
    <property type="match status" value="1"/>
</dbReference>
<feature type="domain" description="Histidine kinase" evidence="9">
    <location>
        <begin position="289"/>
        <end position="509"/>
    </location>
</feature>
<evidence type="ECO:0000256" key="4">
    <source>
        <dbReference type="ARBA" id="ARBA00022553"/>
    </source>
</evidence>
<evidence type="ECO:0000256" key="3">
    <source>
        <dbReference type="ARBA" id="ARBA00012438"/>
    </source>
</evidence>
<dbReference type="InterPro" id="IPR003661">
    <property type="entry name" value="HisK_dim/P_dom"/>
</dbReference>
<dbReference type="GO" id="GO:0005886">
    <property type="term" value="C:plasma membrane"/>
    <property type="evidence" value="ECO:0007669"/>
    <property type="project" value="TreeGrafter"/>
</dbReference>
<organism evidence="11 12">
    <name type="scientific">Tistlia consotensis USBA 355</name>
    <dbReference type="NCBI Taxonomy" id="560819"/>
    <lineage>
        <taxon>Bacteria</taxon>
        <taxon>Pseudomonadati</taxon>
        <taxon>Pseudomonadota</taxon>
        <taxon>Alphaproteobacteria</taxon>
        <taxon>Rhodospirillales</taxon>
        <taxon>Rhodovibrionaceae</taxon>
        <taxon>Tistlia</taxon>
    </lineage>
</organism>
<keyword evidence="8" id="KW-1133">Transmembrane helix</keyword>
<feature type="transmembrane region" description="Helical" evidence="8">
    <location>
        <begin position="152"/>
        <end position="177"/>
    </location>
</feature>
<dbReference type="Pfam" id="PF02518">
    <property type="entry name" value="HATPase_c"/>
    <property type="match status" value="1"/>
</dbReference>
<dbReference type="InterPro" id="IPR004358">
    <property type="entry name" value="Sig_transdc_His_kin-like_C"/>
</dbReference>
<dbReference type="STRING" id="560819.SAMN05428998_14025"/>
<dbReference type="GO" id="GO:0009927">
    <property type="term" value="F:histidine phosphotransfer kinase activity"/>
    <property type="evidence" value="ECO:0007669"/>
    <property type="project" value="TreeGrafter"/>
</dbReference>
<dbReference type="SMART" id="SM00304">
    <property type="entry name" value="HAMP"/>
    <property type="match status" value="1"/>
</dbReference>
<keyword evidence="6 11" id="KW-0418">Kinase</keyword>
<protein>
    <recommendedName>
        <fullName evidence="3">histidine kinase</fullName>
        <ecNumber evidence="3">2.7.13.3</ecNumber>
    </recommendedName>
</protein>
<gene>
    <name evidence="11" type="ORF">SAMN05428998_14025</name>
</gene>
<dbReference type="CDD" id="cd00075">
    <property type="entry name" value="HATPase"/>
    <property type="match status" value="1"/>
</dbReference>
<dbReference type="AlphaFoldDB" id="A0A1Y6CPP8"/>
<dbReference type="Gene3D" id="3.30.565.10">
    <property type="entry name" value="Histidine kinase-like ATPase, C-terminal domain"/>
    <property type="match status" value="1"/>
</dbReference>
<evidence type="ECO:0000256" key="8">
    <source>
        <dbReference type="SAM" id="Phobius"/>
    </source>
</evidence>
<dbReference type="PRINTS" id="PR00344">
    <property type="entry name" value="BCTRLSENSOR"/>
</dbReference>
<comment type="subcellular location">
    <subcellularLocation>
        <location evidence="2">Membrane</location>
    </subcellularLocation>
</comment>
<name>A0A1Y6CPP8_9PROT</name>
<keyword evidence="8" id="KW-0812">Transmembrane</keyword>
<dbReference type="SMART" id="SM00388">
    <property type="entry name" value="HisKA"/>
    <property type="match status" value="1"/>
</dbReference>
<keyword evidence="5" id="KW-0808">Transferase</keyword>
<reference evidence="11 12" key="1">
    <citation type="submission" date="2017-04" db="EMBL/GenBank/DDBJ databases">
        <authorList>
            <person name="Afonso C.L."/>
            <person name="Miller P.J."/>
            <person name="Scott M.A."/>
            <person name="Spackman E."/>
            <person name="Goraichik I."/>
            <person name="Dimitrov K.M."/>
            <person name="Suarez D.L."/>
            <person name="Swayne D.E."/>
        </authorList>
    </citation>
    <scope>NUCLEOTIDE SEQUENCE [LARGE SCALE GENOMIC DNA]</scope>
    <source>
        <strain evidence="11 12">USBA 355</strain>
    </source>
</reference>
<evidence type="ECO:0000256" key="5">
    <source>
        <dbReference type="ARBA" id="ARBA00022679"/>
    </source>
</evidence>
<dbReference type="InterPro" id="IPR003660">
    <property type="entry name" value="HAMP_dom"/>
</dbReference>
<sequence length="521" mass="57382">MPARKAAGESERPAAPLARRLFLLVLGSYILVAVVIVGLLLAEIWLRATRDLANELEIYRSAFHDPLANYMWSLDREELVAAVQGMARLPGIAGVRVVEPSTGEVEARAGDTDVDDWLSVDRFPLVYRHDVGETQVGELEVYRSRWLIWRRIWPGVLLLLSTAVVKTVVLWWLFLYFSRRLLDRPLGRLTAAVRRIDEHGVVAEPVDSGVTERNELKILEETLNAMARRVADAVRERRIALDEVAGHRERLEAEVAVRTRELTTARDRAVALRMEAETANQAKSRFLANMSHELRTPLNAIIGFAELIERRARAAGVESTYGEPADNIREAGLHLLGLINDLLDLSKIDARHLALKVEPIDARELADACLTLTQATADRHGVPITVEIPSDLPPLLADSRAARQMLVNLLSNACKFSPPGRSCRLGFAAEDDAVRVSVTDEGVGMTAEQLETAMLPFQQADHDPLHRREGSGLGLPLVKALIELHGGRLEIDSAPGRGTCASLVFPGRPAGGAKVAVIRRA</sequence>
<keyword evidence="8" id="KW-0472">Membrane</keyword>
<dbReference type="RefSeq" id="WP_143596388.1">
    <property type="nucleotide sequence ID" value="NZ_FWZX01000040.1"/>
</dbReference>
<keyword evidence="12" id="KW-1185">Reference proteome</keyword>
<keyword evidence="4" id="KW-0597">Phosphoprotein</keyword>
<dbReference type="InterPro" id="IPR003594">
    <property type="entry name" value="HATPase_dom"/>
</dbReference>
<dbReference type="SMART" id="SM00387">
    <property type="entry name" value="HATPase_c"/>
    <property type="match status" value="1"/>
</dbReference>
<dbReference type="PANTHER" id="PTHR43047">
    <property type="entry name" value="TWO-COMPONENT HISTIDINE PROTEIN KINASE"/>
    <property type="match status" value="1"/>
</dbReference>
<dbReference type="Pfam" id="PF00512">
    <property type="entry name" value="HisKA"/>
    <property type="match status" value="1"/>
</dbReference>
<dbReference type="PROSITE" id="PS50885">
    <property type="entry name" value="HAMP"/>
    <property type="match status" value="1"/>
</dbReference>
<dbReference type="InterPro" id="IPR005467">
    <property type="entry name" value="His_kinase_dom"/>
</dbReference>
<dbReference type="GO" id="GO:0000155">
    <property type="term" value="F:phosphorelay sensor kinase activity"/>
    <property type="evidence" value="ECO:0007669"/>
    <property type="project" value="InterPro"/>
</dbReference>
<proteinExistence type="predicted"/>
<dbReference type="SUPFAM" id="SSF55874">
    <property type="entry name" value="ATPase domain of HSP90 chaperone/DNA topoisomerase II/histidine kinase"/>
    <property type="match status" value="1"/>
</dbReference>
<keyword evidence="7" id="KW-0175">Coiled coil</keyword>
<dbReference type="CDD" id="cd00082">
    <property type="entry name" value="HisKA"/>
    <property type="match status" value="1"/>
</dbReference>